<feature type="region of interest" description="Disordered" evidence="1">
    <location>
        <begin position="1"/>
        <end position="46"/>
    </location>
</feature>
<dbReference type="PANTHER" id="PTHR10668">
    <property type="entry name" value="PHYTOENE DEHYDROGENASE"/>
    <property type="match status" value="1"/>
</dbReference>
<evidence type="ECO:0000313" key="2">
    <source>
        <dbReference type="EMBL" id="RCK70334.1"/>
    </source>
</evidence>
<feature type="compositionally biased region" description="Low complexity" evidence="1">
    <location>
        <begin position="23"/>
        <end position="46"/>
    </location>
</feature>
<dbReference type="EMBL" id="QOUI01000003">
    <property type="protein sequence ID" value="RCK70334.1"/>
    <property type="molecule type" value="Genomic_DNA"/>
</dbReference>
<evidence type="ECO:0000256" key="1">
    <source>
        <dbReference type="SAM" id="MobiDB-lite"/>
    </source>
</evidence>
<evidence type="ECO:0000313" key="3">
    <source>
        <dbReference type="Proteomes" id="UP000252770"/>
    </source>
</evidence>
<dbReference type="SUPFAM" id="SSF51905">
    <property type="entry name" value="FAD/NAD(P)-binding domain"/>
    <property type="match status" value="1"/>
</dbReference>
<dbReference type="Proteomes" id="UP000252770">
    <property type="component" value="Unassembled WGS sequence"/>
</dbReference>
<organism evidence="2 3">
    <name type="scientific">Desertihabitans brevis</name>
    <dbReference type="NCBI Taxonomy" id="2268447"/>
    <lineage>
        <taxon>Bacteria</taxon>
        <taxon>Bacillati</taxon>
        <taxon>Actinomycetota</taxon>
        <taxon>Actinomycetes</taxon>
        <taxon>Propionibacteriales</taxon>
        <taxon>Propionibacteriaceae</taxon>
        <taxon>Desertihabitans</taxon>
    </lineage>
</organism>
<feature type="compositionally biased region" description="Basic residues" evidence="1">
    <location>
        <begin position="1"/>
        <end position="22"/>
    </location>
</feature>
<comment type="caution">
    <text evidence="2">The sequence shown here is derived from an EMBL/GenBank/DDBJ whole genome shotgun (WGS) entry which is preliminary data.</text>
</comment>
<reference evidence="2 3" key="1">
    <citation type="submission" date="2018-07" db="EMBL/GenBank/DDBJ databases">
        <title>Desertimonas flava gen. nov. sp. nov.</title>
        <authorList>
            <person name="Liu S."/>
        </authorList>
    </citation>
    <scope>NUCLEOTIDE SEQUENCE [LARGE SCALE GENOMIC DNA]</scope>
    <source>
        <strain evidence="2 3">16Sb5-5</strain>
    </source>
</reference>
<gene>
    <name evidence="2" type="ORF">DT076_06685</name>
</gene>
<dbReference type="PANTHER" id="PTHR10668:SF105">
    <property type="entry name" value="DEHYDROGENASE-RELATED"/>
    <property type="match status" value="1"/>
</dbReference>
<dbReference type="InterPro" id="IPR036188">
    <property type="entry name" value="FAD/NAD-bd_sf"/>
</dbReference>
<proteinExistence type="predicted"/>
<keyword evidence="3" id="KW-1185">Reference proteome</keyword>
<dbReference type="AlphaFoldDB" id="A0A367YWT3"/>
<sequence length="528" mass="55498">MRPRRPRPSRPRTPRRSRRRSRSGSVRASGSRRSAAPPPVSSSRAGRGVVDVVGAGPNGLAAAIVLGRAGVRVRLWESAETPGGGSRSRELLEPGTWHDVCAAVLPGVLSSPFLRSLGLSDRLDLVVPEVAYAQPVAGDRSVYACTDLAATVEGLGRDGRGWQRVFGPLVDRAEDVARLVGGNPLAAATRPGLALRYGLPALRQWSPLPALRALTGGAADLFSGVAAHVHHRLDALSAPLTGLALATQAHGFGWPVVVGGSQRVVDVLVEEARSVGVEITCGARITSLDQLPPRDAVLFATSVPELLRIGGTAVPGPYRALARRVRRGAAVGKVDLIVSEPVPWRDPGLRRASTIHLGGSAADLARAERDVARGRVPEHPVVLVSAPTDHDPSRSASGHHVLWAYAHLPSGWAGDPTALVLAEIERWAPGFTDTVVASTARSAPAMERENPAYDGGDIYSGALTSQQALLRPVPALNPWRVGRSDLYLGSAAAAPGPGVHGMNGYHAARTLLRHTYGRRDAVVEAPST</sequence>
<dbReference type="Pfam" id="PF13450">
    <property type="entry name" value="NAD_binding_8"/>
    <property type="match status" value="1"/>
</dbReference>
<name>A0A367YWT3_9ACTN</name>
<dbReference type="Gene3D" id="3.50.50.60">
    <property type="entry name" value="FAD/NAD(P)-binding domain"/>
    <property type="match status" value="1"/>
</dbReference>
<accession>A0A367YWT3</accession>
<protein>
    <submittedName>
        <fullName evidence="2">NAD(P)/FAD-dependent oxidoreductase</fullName>
    </submittedName>
</protein>